<dbReference type="InterPro" id="IPR027417">
    <property type="entry name" value="P-loop_NTPase"/>
</dbReference>
<evidence type="ECO:0000313" key="1">
    <source>
        <dbReference type="EMBL" id="PRY70204.1"/>
    </source>
</evidence>
<dbReference type="RefSeq" id="WP_106209161.1">
    <property type="nucleotide sequence ID" value="NZ_PVTL01000001.1"/>
</dbReference>
<dbReference type="AlphaFoldDB" id="A0A2T0VJ04"/>
<evidence type="ECO:0000313" key="2">
    <source>
        <dbReference type="Proteomes" id="UP000237983"/>
    </source>
</evidence>
<comment type="caution">
    <text evidence="1">The sequence shown here is derived from an EMBL/GenBank/DDBJ whole genome shotgun (WGS) entry which is preliminary data.</text>
</comment>
<name>A0A2T0VJ04_9MICO</name>
<reference evidence="1 2" key="1">
    <citation type="submission" date="2018-03" db="EMBL/GenBank/DDBJ databases">
        <title>Genomic Encyclopedia of Type Strains, Phase III (KMG-III): the genomes of soil and plant-associated and newly described type strains.</title>
        <authorList>
            <person name="Whitman W."/>
        </authorList>
    </citation>
    <scope>NUCLEOTIDE SEQUENCE [LARGE SCALE GENOMIC DNA]</scope>
    <source>
        <strain evidence="1 2">CGMCC 1.12484</strain>
    </source>
</reference>
<protein>
    <recommendedName>
        <fullName evidence="3">Phage terminase large subunit-like protein</fullName>
    </recommendedName>
</protein>
<dbReference type="Gene3D" id="3.40.50.300">
    <property type="entry name" value="P-loop containing nucleotide triphosphate hydrolases"/>
    <property type="match status" value="1"/>
</dbReference>
<sequence length="550" mass="60988">MTLELQEIETQNQVFEKVNETLAARPQTFFSGEATPEDLFYSADGLSWEEYRDSGIEPSFSSGLDDTTKLREEFLAGAVLMGLHGPKAWNDKNTLLPQTLKPQQLRVCDALNFGHKFFGLMLPRRSAKTSSLLAWALGRCSTRERYLVAYTVATTALKARERFHGEIVPGLERVFPDAKNRPFKIVKAPGRERIVFDNGSVLQVLPPKGDKFRSDAFDLIIIDESGEADAVMSLDLMQGALSTLDTRAHAQFIFAGTASLFRKGNLLWNALEDGRKKAKSSGLLEYSAPDTTTEAEIQSWEPSEEFPESHVRELLEAAHPGLGTLTTLDIIEGNFGKLEPLAFAREYLGIHGRVGGASFLDQAKFLAGGVEGAIPELPPVFRYAFYVRPDQLSACIVAAWRVDGKAHLLVLSQFAGVDWLYNSIRVLNKRFPRIPVVHDAKGNWNLAEVEKLQRARPRPRMEPQTWPQVTTAAATLKRDLDTGNVVHYQQDELIEAVKKVVKRGTATSAFWAFGMADQTDNVGAVVAASLALRSYDQIKPRVPVTPIMGD</sequence>
<dbReference type="EMBL" id="PVTL01000001">
    <property type="protein sequence ID" value="PRY70204.1"/>
    <property type="molecule type" value="Genomic_DNA"/>
</dbReference>
<keyword evidence="2" id="KW-1185">Reference proteome</keyword>
<dbReference type="OrthoDB" id="5077950at2"/>
<dbReference type="Proteomes" id="UP000237983">
    <property type="component" value="Unassembled WGS sequence"/>
</dbReference>
<evidence type="ECO:0008006" key="3">
    <source>
        <dbReference type="Google" id="ProtNLM"/>
    </source>
</evidence>
<proteinExistence type="predicted"/>
<organism evidence="1 2">
    <name type="scientific">Glaciihabitans tibetensis</name>
    <dbReference type="NCBI Taxonomy" id="1266600"/>
    <lineage>
        <taxon>Bacteria</taxon>
        <taxon>Bacillati</taxon>
        <taxon>Actinomycetota</taxon>
        <taxon>Actinomycetes</taxon>
        <taxon>Micrococcales</taxon>
        <taxon>Microbacteriaceae</taxon>
        <taxon>Glaciihabitans</taxon>
    </lineage>
</organism>
<gene>
    <name evidence="1" type="ORF">B0I08_101332</name>
</gene>
<accession>A0A2T0VJ04</accession>